<feature type="transmembrane region" description="Helical" evidence="1">
    <location>
        <begin position="143"/>
        <end position="161"/>
    </location>
</feature>
<dbReference type="PATRIC" id="fig|983917.3.peg.3947"/>
<evidence type="ECO:0000313" key="2">
    <source>
        <dbReference type="EMBL" id="BAL97384.1"/>
    </source>
</evidence>
<dbReference type="AlphaFoldDB" id="I0HWJ7"/>
<protein>
    <recommendedName>
        <fullName evidence="4">DUF2157 domain-containing protein</fullName>
    </recommendedName>
</protein>
<keyword evidence="3" id="KW-1185">Reference proteome</keyword>
<gene>
    <name evidence="2" type="ordered locus">RGE_40480</name>
</gene>
<evidence type="ECO:0000313" key="3">
    <source>
        <dbReference type="Proteomes" id="UP000007883"/>
    </source>
</evidence>
<keyword evidence="1" id="KW-1133">Transmembrane helix</keyword>
<dbReference type="Proteomes" id="UP000007883">
    <property type="component" value="Chromosome"/>
</dbReference>
<dbReference type="KEGG" id="rge:RGE_40480"/>
<feature type="transmembrane region" description="Helical" evidence="1">
    <location>
        <begin position="168"/>
        <end position="188"/>
    </location>
</feature>
<feature type="transmembrane region" description="Helical" evidence="1">
    <location>
        <begin position="301"/>
        <end position="321"/>
    </location>
</feature>
<dbReference type="EMBL" id="AP012320">
    <property type="protein sequence ID" value="BAL97384.1"/>
    <property type="molecule type" value="Genomic_DNA"/>
</dbReference>
<reference evidence="2 3" key="1">
    <citation type="journal article" date="2012" name="J. Bacteriol.">
        <title>Complete genome sequence of phototrophic betaproteobacterium Rubrivivax gelatinosus IL144.</title>
        <authorList>
            <person name="Nagashima S."/>
            <person name="Kamimura A."/>
            <person name="Shimizu T."/>
            <person name="Nakamura-isaki S."/>
            <person name="Aono E."/>
            <person name="Sakamoto K."/>
            <person name="Ichikawa N."/>
            <person name="Nakazawa H."/>
            <person name="Sekine M."/>
            <person name="Yamazaki S."/>
            <person name="Fujita N."/>
            <person name="Shimada K."/>
            <person name="Hanada S."/>
            <person name="Nagashima K.V.P."/>
        </authorList>
    </citation>
    <scope>NUCLEOTIDE SEQUENCE [LARGE SCALE GENOMIC DNA]</scope>
    <source>
        <strain evidence="3">NBRC 100245 / IL144</strain>
    </source>
</reference>
<accession>I0HWJ7</accession>
<feature type="transmembrane region" description="Helical" evidence="1">
    <location>
        <begin position="230"/>
        <end position="247"/>
    </location>
</feature>
<keyword evidence="1" id="KW-0472">Membrane</keyword>
<dbReference type="HOGENOM" id="CLU_058682_0_0_4"/>
<dbReference type="RefSeq" id="WP_014430234.1">
    <property type="nucleotide sequence ID" value="NC_017075.1"/>
</dbReference>
<organism evidence="2 3">
    <name type="scientific">Rubrivivax gelatinosus (strain NBRC 100245 / IL144)</name>
    <dbReference type="NCBI Taxonomy" id="983917"/>
    <lineage>
        <taxon>Bacteria</taxon>
        <taxon>Pseudomonadati</taxon>
        <taxon>Pseudomonadota</taxon>
        <taxon>Betaproteobacteria</taxon>
        <taxon>Burkholderiales</taxon>
        <taxon>Sphaerotilaceae</taxon>
        <taxon>Rubrivivax</taxon>
    </lineage>
</organism>
<keyword evidence="1" id="KW-0812">Transmembrane</keyword>
<proteinExistence type="predicted"/>
<feature type="transmembrane region" description="Helical" evidence="1">
    <location>
        <begin position="104"/>
        <end position="123"/>
    </location>
</feature>
<feature type="transmembrane region" description="Helical" evidence="1">
    <location>
        <begin position="253"/>
        <end position="272"/>
    </location>
</feature>
<feature type="transmembrane region" description="Helical" evidence="1">
    <location>
        <begin position="71"/>
        <end position="92"/>
    </location>
</feature>
<name>I0HWJ7_RUBGI</name>
<feature type="transmembrane region" description="Helical" evidence="1">
    <location>
        <begin position="44"/>
        <end position="65"/>
    </location>
</feature>
<dbReference type="STRING" id="983917.RGE_40480"/>
<dbReference type="eggNOG" id="ENOG502Z7N0">
    <property type="taxonomic scope" value="Bacteria"/>
</dbReference>
<sequence>MQITRGELADATARGLLSREQADGLWAFLVERQRETPGFKPAHILYYLGGLIAIGAMTLFMTLGWQRLGGAGLLGIALGYVAVAVALTEALLHRRQSLPAGITAALAIALVPLAVYGAQHLLGYWSDDDPAQQYRAFHTRIDWRWLLMELATLAAGVVALWRWRLPFIVMPVAVTLWYMGMDLVPMLLGGDTAGFFSDEGKRISLAYGAALMVVALWVDVRSRATLDFAFWLYIVGVASFWGGLSAMDSDSELGKAVYAAINLLLIATGAALSRRVFAVFGGLGVAFYLGHLASTVFKDSLLFPVALTAIGLGFVAAGVLWQRHEAALGARLRAPLPAALRELVERRASH</sequence>
<evidence type="ECO:0000256" key="1">
    <source>
        <dbReference type="SAM" id="Phobius"/>
    </source>
</evidence>
<feature type="transmembrane region" description="Helical" evidence="1">
    <location>
        <begin position="200"/>
        <end position="218"/>
    </location>
</feature>
<feature type="transmembrane region" description="Helical" evidence="1">
    <location>
        <begin position="277"/>
        <end position="295"/>
    </location>
</feature>
<evidence type="ECO:0008006" key="4">
    <source>
        <dbReference type="Google" id="ProtNLM"/>
    </source>
</evidence>